<comment type="caution">
    <text evidence="2">The sequence shown here is derived from an EMBL/GenBank/DDBJ whole genome shotgun (WGS) entry which is preliminary data.</text>
</comment>
<feature type="domain" description="HTH cro/C1-type" evidence="1">
    <location>
        <begin position="81"/>
        <end position="132"/>
    </location>
</feature>
<dbReference type="Proteomes" id="UP000029549">
    <property type="component" value="Unassembled WGS sequence"/>
</dbReference>
<dbReference type="InterPro" id="IPR039554">
    <property type="entry name" value="HigA2-like_HTH"/>
</dbReference>
<protein>
    <recommendedName>
        <fullName evidence="1">HTH cro/C1-type domain-containing protein</fullName>
    </recommendedName>
</protein>
<keyword evidence="3" id="KW-1185">Reference proteome</keyword>
<organism evidence="2 3">
    <name type="scientific">Comamonas thiooxydans</name>
    <dbReference type="NCBI Taxonomy" id="363952"/>
    <lineage>
        <taxon>Bacteria</taxon>
        <taxon>Pseudomonadati</taxon>
        <taxon>Pseudomonadota</taxon>
        <taxon>Betaproteobacteria</taxon>
        <taxon>Burkholderiales</taxon>
        <taxon>Comamonadaceae</taxon>
        <taxon>Comamonas</taxon>
    </lineage>
</organism>
<accession>A0A0E3BU20</accession>
<evidence type="ECO:0000259" key="1">
    <source>
        <dbReference type="PROSITE" id="PS50943"/>
    </source>
</evidence>
<sequence length="168" mass="19290">MHFLSSRIERNHLKFTEITVDDVVNAPKIEKYESGNFTSVTSSNNGCAHAVPEDWYQKEYREAIVEAGIEQDIAWQILNNRQKRKWTQRQLAERLGTQQSAVRRLEDPEYGRHSLNTLVKVAHAFDCALQVRLLPFSEFAEISNNLSPEATFAASFIEEFTNGSEEEI</sequence>
<dbReference type="GO" id="GO:0003677">
    <property type="term" value="F:DNA binding"/>
    <property type="evidence" value="ECO:0007669"/>
    <property type="project" value="InterPro"/>
</dbReference>
<name>A0A0E3BU20_9BURK</name>
<dbReference type="Pfam" id="PF13744">
    <property type="entry name" value="HTH_37"/>
    <property type="match status" value="1"/>
</dbReference>
<dbReference type="SMART" id="SM00530">
    <property type="entry name" value="HTH_XRE"/>
    <property type="match status" value="1"/>
</dbReference>
<gene>
    <name evidence="2" type="ORF">P608_24895</name>
</gene>
<dbReference type="SUPFAM" id="SSF47413">
    <property type="entry name" value="lambda repressor-like DNA-binding domains"/>
    <property type="match status" value="1"/>
</dbReference>
<evidence type="ECO:0000313" key="3">
    <source>
        <dbReference type="Proteomes" id="UP000029549"/>
    </source>
</evidence>
<reference evidence="2 3" key="1">
    <citation type="submission" date="2013-09" db="EMBL/GenBank/DDBJ databases">
        <title>High correlation between genotypes and phenotypes of environmental bacteria Comamonas testosteroni strains.</title>
        <authorList>
            <person name="Liu L."/>
            <person name="Zhu W."/>
            <person name="Xia X."/>
            <person name="Xu B."/>
            <person name="Luo M."/>
            <person name="Wang G."/>
        </authorList>
    </citation>
    <scope>NUCLEOTIDE SEQUENCE [LARGE SCALE GENOMIC DNA]</scope>
    <source>
        <strain evidence="2 3">DF2</strain>
    </source>
</reference>
<proteinExistence type="predicted"/>
<dbReference type="CDD" id="cd00093">
    <property type="entry name" value="HTH_XRE"/>
    <property type="match status" value="1"/>
</dbReference>
<dbReference type="PROSITE" id="PS50943">
    <property type="entry name" value="HTH_CROC1"/>
    <property type="match status" value="1"/>
</dbReference>
<dbReference type="Gene3D" id="1.10.260.40">
    <property type="entry name" value="lambda repressor-like DNA-binding domains"/>
    <property type="match status" value="1"/>
</dbReference>
<dbReference type="InterPro" id="IPR010982">
    <property type="entry name" value="Lambda_DNA-bd_dom_sf"/>
</dbReference>
<dbReference type="EMBL" id="AWTP01000164">
    <property type="protein sequence ID" value="KGH03995.1"/>
    <property type="molecule type" value="Genomic_DNA"/>
</dbReference>
<evidence type="ECO:0000313" key="2">
    <source>
        <dbReference type="EMBL" id="KGH03995.1"/>
    </source>
</evidence>
<dbReference type="AlphaFoldDB" id="A0A0E3BU20"/>
<dbReference type="InterPro" id="IPR001387">
    <property type="entry name" value="Cro/C1-type_HTH"/>
</dbReference>